<keyword evidence="12" id="KW-1185">Reference proteome</keyword>
<evidence type="ECO:0000256" key="4">
    <source>
        <dbReference type="ARBA" id="ARBA00022692"/>
    </source>
</evidence>
<organism evidence="11 12">
    <name type="scientific">Auxenochlorella protothecoides</name>
    <name type="common">Green microalga</name>
    <name type="synonym">Chlorella protothecoides</name>
    <dbReference type="NCBI Taxonomy" id="3075"/>
    <lineage>
        <taxon>Eukaryota</taxon>
        <taxon>Viridiplantae</taxon>
        <taxon>Chlorophyta</taxon>
        <taxon>core chlorophytes</taxon>
        <taxon>Trebouxiophyceae</taxon>
        <taxon>Chlorellales</taxon>
        <taxon>Chlorellaceae</taxon>
        <taxon>Auxenochlorella</taxon>
    </lineage>
</organism>
<dbReference type="PANTHER" id="PTHR45624">
    <property type="entry name" value="MITOCHONDRIAL BASIC AMINO ACIDS TRANSPORTER-RELATED"/>
    <property type="match status" value="1"/>
</dbReference>
<evidence type="ECO:0000256" key="1">
    <source>
        <dbReference type="ARBA" id="ARBA00004225"/>
    </source>
</evidence>
<accession>A0A087SGM1</accession>
<dbReference type="InterPro" id="IPR023395">
    <property type="entry name" value="MCP_dom_sf"/>
</dbReference>
<name>A0A087SGM1_AUXPR</name>
<sequence length="289" mass="29396">MEETLQPAALTLSASTRDFLAGGVSGLSGVVAGQPLDNILAGEGPRALFRGMAYPLLTSALQNALVFQTYGAACRCLEAEADGVDPGAESALPLGRVAAAGAAAGFLQTAVCTPVELLKIRLQLQTAARGSPGYVGALDQALRIWRGQGISGLYLGAGMTAARDVPSFAAYFCTFEAVRRACESSGSVAAPPTSTADALPGHGCVLAAGAAAGLAAWLAVYPLDVVKSRLQAHADASAPGAWRIAADMAAREGPRAFFRGLPATLGRALLVNAVIFSVYEGAHTRLAAI</sequence>
<evidence type="ECO:0000256" key="6">
    <source>
        <dbReference type="ARBA" id="ARBA00022989"/>
    </source>
</evidence>
<evidence type="ECO:0000256" key="10">
    <source>
        <dbReference type="RuleBase" id="RU000488"/>
    </source>
</evidence>
<proteinExistence type="inferred from homology"/>
<dbReference type="PROSITE" id="PS50920">
    <property type="entry name" value="SOLCAR"/>
    <property type="match status" value="2"/>
</dbReference>
<evidence type="ECO:0000256" key="5">
    <source>
        <dbReference type="ARBA" id="ARBA00022737"/>
    </source>
</evidence>
<evidence type="ECO:0000256" key="3">
    <source>
        <dbReference type="ARBA" id="ARBA00022448"/>
    </source>
</evidence>
<keyword evidence="8 9" id="KW-0472">Membrane</keyword>
<dbReference type="KEGG" id="apro:F751_1754"/>
<comment type="subcellular location">
    <subcellularLocation>
        <location evidence="1">Mitochondrion membrane</location>
        <topology evidence="1">Multi-pass membrane protein</topology>
    </subcellularLocation>
</comment>
<evidence type="ECO:0000256" key="7">
    <source>
        <dbReference type="ARBA" id="ARBA00023128"/>
    </source>
</evidence>
<keyword evidence="6" id="KW-1133">Transmembrane helix</keyword>
<dbReference type="RefSeq" id="XP_011397763.1">
    <property type="nucleotide sequence ID" value="XM_011399461.1"/>
</dbReference>
<dbReference type="OrthoDB" id="193856at2759"/>
<evidence type="ECO:0000256" key="2">
    <source>
        <dbReference type="ARBA" id="ARBA00006375"/>
    </source>
</evidence>
<reference evidence="11 12" key="1">
    <citation type="journal article" date="2014" name="BMC Genomics">
        <title>Oil accumulation mechanisms of the oleaginous microalga Chlorella protothecoides revealed through its genome, transcriptomes, and proteomes.</title>
        <authorList>
            <person name="Gao C."/>
            <person name="Wang Y."/>
            <person name="Shen Y."/>
            <person name="Yan D."/>
            <person name="He X."/>
            <person name="Dai J."/>
            <person name="Wu Q."/>
        </authorList>
    </citation>
    <scope>NUCLEOTIDE SEQUENCE [LARGE SCALE GENOMIC DNA]</scope>
    <source>
        <strain evidence="11 12">0710</strain>
    </source>
</reference>
<evidence type="ECO:0000256" key="9">
    <source>
        <dbReference type="PROSITE-ProRule" id="PRU00282"/>
    </source>
</evidence>
<dbReference type="SUPFAM" id="SSF103506">
    <property type="entry name" value="Mitochondrial carrier"/>
    <property type="match status" value="1"/>
</dbReference>
<dbReference type="Proteomes" id="UP000028924">
    <property type="component" value="Unassembled WGS sequence"/>
</dbReference>
<evidence type="ECO:0000256" key="8">
    <source>
        <dbReference type="ARBA" id="ARBA00023136"/>
    </source>
</evidence>
<keyword evidence="3 10" id="KW-0813">Transport</keyword>
<dbReference type="InterPro" id="IPR050567">
    <property type="entry name" value="Mitochondrial_Carrier"/>
</dbReference>
<keyword evidence="4 9" id="KW-0812">Transmembrane</keyword>
<dbReference type="GO" id="GO:0022857">
    <property type="term" value="F:transmembrane transporter activity"/>
    <property type="evidence" value="ECO:0007669"/>
    <property type="project" value="TreeGrafter"/>
</dbReference>
<dbReference type="Gene3D" id="1.50.40.10">
    <property type="entry name" value="Mitochondrial carrier domain"/>
    <property type="match status" value="1"/>
</dbReference>
<dbReference type="Pfam" id="PF00153">
    <property type="entry name" value="Mito_carr"/>
    <property type="match status" value="2"/>
</dbReference>
<dbReference type="InterPro" id="IPR002067">
    <property type="entry name" value="MCP"/>
</dbReference>
<dbReference type="PRINTS" id="PR00926">
    <property type="entry name" value="MITOCARRIER"/>
</dbReference>
<evidence type="ECO:0000313" key="12">
    <source>
        <dbReference type="Proteomes" id="UP000028924"/>
    </source>
</evidence>
<dbReference type="eggNOG" id="KOG0762">
    <property type="taxonomic scope" value="Eukaryota"/>
</dbReference>
<dbReference type="PANTHER" id="PTHR45624:SF10">
    <property type="entry name" value="SLC (SOLUTE CARRIER) HOMOLOG"/>
    <property type="match status" value="1"/>
</dbReference>
<comment type="similarity">
    <text evidence="2 10">Belongs to the mitochondrial carrier (TC 2.A.29) family.</text>
</comment>
<keyword evidence="7" id="KW-0496">Mitochondrion</keyword>
<keyword evidence="5" id="KW-0677">Repeat</keyword>
<dbReference type="InterPro" id="IPR018108">
    <property type="entry name" value="MCP_transmembrane"/>
</dbReference>
<feature type="repeat" description="Solcar" evidence="9">
    <location>
        <begin position="200"/>
        <end position="285"/>
    </location>
</feature>
<dbReference type="GO" id="GO:0031966">
    <property type="term" value="C:mitochondrial membrane"/>
    <property type="evidence" value="ECO:0007669"/>
    <property type="project" value="UniProtKB-SubCell"/>
</dbReference>
<dbReference type="AlphaFoldDB" id="A0A087SGM1"/>
<evidence type="ECO:0000313" key="11">
    <source>
        <dbReference type="EMBL" id="KFM24875.1"/>
    </source>
</evidence>
<protein>
    <submittedName>
        <fullName evidence="11">Mitochondrial carnitine/acylcarnitine carrier protein CACL</fullName>
    </submittedName>
</protein>
<gene>
    <name evidence="11" type="ORF">F751_1754</name>
</gene>
<dbReference type="EMBL" id="KL662111">
    <property type="protein sequence ID" value="KFM24875.1"/>
    <property type="molecule type" value="Genomic_DNA"/>
</dbReference>
<dbReference type="GeneID" id="23613145"/>
<feature type="repeat" description="Solcar" evidence="9">
    <location>
        <begin position="92"/>
        <end position="181"/>
    </location>
</feature>